<dbReference type="EMBL" id="FUYZ01000003">
    <property type="protein sequence ID" value="SKB81331.1"/>
    <property type="molecule type" value="Genomic_DNA"/>
</dbReference>
<protein>
    <submittedName>
        <fullName evidence="2">Glycosyltransferase, GT2 family</fullName>
    </submittedName>
</protein>
<reference evidence="2 3" key="1">
    <citation type="submission" date="2017-02" db="EMBL/GenBank/DDBJ databases">
        <authorList>
            <person name="Peterson S.W."/>
        </authorList>
    </citation>
    <scope>NUCLEOTIDE SEQUENCE [LARGE SCALE GENOMIC DNA]</scope>
    <source>
        <strain evidence="2 3">DSM 22323</strain>
    </source>
</reference>
<dbReference type="PANTHER" id="PTHR43685:SF2">
    <property type="entry name" value="GLYCOSYLTRANSFERASE 2-LIKE DOMAIN-CONTAINING PROTEIN"/>
    <property type="match status" value="1"/>
</dbReference>
<accession>A0A1T5EBS9</accession>
<dbReference type="Gene3D" id="3.90.550.10">
    <property type="entry name" value="Spore Coat Polysaccharide Biosynthesis Protein SpsA, Chain A"/>
    <property type="match status" value="1"/>
</dbReference>
<feature type="domain" description="Glycosyltransferase 2-like" evidence="1">
    <location>
        <begin position="3"/>
        <end position="144"/>
    </location>
</feature>
<dbReference type="GO" id="GO:0016740">
    <property type="term" value="F:transferase activity"/>
    <property type="evidence" value="ECO:0007669"/>
    <property type="project" value="UniProtKB-KW"/>
</dbReference>
<dbReference type="InterPro" id="IPR050834">
    <property type="entry name" value="Glycosyltransf_2"/>
</dbReference>
<name>A0A1T5EBS9_9FLAO</name>
<dbReference type="Proteomes" id="UP000191112">
    <property type="component" value="Unassembled WGS sequence"/>
</dbReference>
<evidence type="ECO:0000313" key="2">
    <source>
        <dbReference type="EMBL" id="SKB81331.1"/>
    </source>
</evidence>
<evidence type="ECO:0000313" key="3">
    <source>
        <dbReference type="Proteomes" id="UP000191112"/>
    </source>
</evidence>
<dbReference type="SUPFAM" id="SSF53448">
    <property type="entry name" value="Nucleotide-diphospho-sugar transferases"/>
    <property type="match status" value="1"/>
</dbReference>
<gene>
    <name evidence="2" type="ORF">SAMN05660477_01262</name>
</gene>
<dbReference type="Pfam" id="PF00535">
    <property type="entry name" value="Glycos_transf_2"/>
    <property type="match status" value="1"/>
</dbReference>
<organism evidence="2 3">
    <name type="scientific">Soonwooa buanensis</name>
    <dbReference type="NCBI Taxonomy" id="619805"/>
    <lineage>
        <taxon>Bacteria</taxon>
        <taxon>Pseudomonadati</taxon>
        <taxon>Bacteroidota</taxon>
        <taxon>Flavobacteriia</taxon>
        <taxon>Flavobacteriales</taxon>
        <taxon>Weeksellaceae</taxon>
        <taxon>Chryseobacterium group</taxon>
        <taxon>Soonwooa</taxon>
    </lineage>
</organism>
<proteinExistence type="predicted"/>
<dbReference type="AlphaFoldDB" id="A0A1T5EBS9"/>
<dbReference type="STRING" id="619805.SAMN05660477_01262"/>
<sequence>MISIVTAYYNRRELFLRTLESIAKTKYDGDFEVIAVDDGSRNEERLEDLKKDFPFLKIIYLDPTKKWYNNSCIPFNIGIRAAKGDKIILQNPECYHYGDILLKTEEELTDKDYLSFACFSLDKYTTDNFGEVFNSEYFKNLIIQHNNAPTTDGDAGWYNHSKLRPHAYHFCTAITKKNINKLGGFDERFALGIAYDDDELIQRVKKIVKIKFLDDVIVLHQNHYNPQSTSFQNKANKQYLYGLNKFLLYNKVPILNFNKFVSFIPINKRKTAIKLALKMESFLRYTGLYKPAKNDS</sequence>
<keyword evidence="2" id="KW-0808">Transferase</keyword>
<dbReference type="OrthoDB" id="396512at2"/>
<dbReference type="InterPro" id="IPR029044">
    <property type="entry name" value="Nucleotide-diphossugar_trans"/>
</dbReference>
<evidence type="ECO:0000259" key="1">
    <source>
        <dbReference type="Pfam" id="PF00535"/>
    </source>
</evidence>
<dbReference type="RefSeq" id="WP_079666526.1">
    <property type="nucleotide sequence ID" value="NZ_FUYZ01000003.1"/>
</dbReference>
<keyword evidence="3" id="KW-1185">Reference proteome</keyword>
<dbReference type="InterPro" id="IPR001173">
    <property type="entry name" value="Glyco_trans_2-like"/>
</dbReference>
<dbReference type="PANTHER" id="PTHR43685">
    <property type="entry name" value="GLYCOSYLTRANSFERASE"/>
    <property type="match status" value="1"/>
</dbReference>